<accession>A0A1L9PIT7</accession>
<proteinExistence type="predicted"/>
<dbReference type="SMART" id="SM00066">
    <property type="entry name" value="GAL4"/>
    <property type="match status" value="1"/>
</dbReference>
<evidence type="ECO:0000259" key="7">
    <source>
        <dbReference type="PROSITE" id="PS50048"/>
    </source>
</evidence>
<dbReference type="Pfam" id="PF04082">
    <property type="entry name" value="Fungal_trans"/>
    <property type="match status" value="1"/>
</dbReference>
<keyword evidence="2" id="KW-0805">Transcription regulation</keyword>
<dbReference type="GO" id="GO:0006351">
    <property type="term" value="P:DNA-templated transcription"/>
    <property type="evidence" value="ECO:0007669"/>
    <property type="project" value="InterPro"/>
</dbReference>
<dbReference type="AlphaFoldDB" id="A0A1L9PIT7"/>
<evidence type="ECO:0000256" key="4">
    <source>
        <dbReference type="ARBA" id="ARBA00023163"/>
    </source>
</evidence>
<dbReference type="InterPro" id="IPR004507">
    <property type="entry name" value="UbiX-like"/>
</dbReference>
<dbReference type="CDD" id="cd00067">
    <property type="entry name" value="GAL4"/>
    <property type="match status" value="1"/>
</dbReference>
<keyword evidence="9" id="KW-1185">Reference proteome</keyword>
<evidence type="ECO:0000256" key="1">
    <source>
        <dbReference type="ARBA" id="ARBA00022723"/>
    </source>
</evidence>
<feature type="region of interest" description="Disordered" evidence="6">
    <location>
        <begin position="652"/>
        <end position="678"/>
    </location>
</feature>
<keyword evidence="5" id="KW-0539">Nucleus</keyword>
<evidence type="ECO:0000256" key="3">
    <source>
        <dbReference type="ARBA" id="ARBA00023125"/>
    </source>
</evidence>
<reference evidence="9" key="1">
    <citation type="journal article" date="2017" name="Genome Biol.">
        <title>Comparative genomics reveals high biological diversity and specific adaptations in the industrially and medically important fungal genus Aspergillus.</title>
        <authorList>
            <person name="de Vries R.P."/>
            <person name="Riley R."/>
            <person name="Wiebenga A."/>
            <person name="Aguilar-Osorio G."/>
            <person name="Amillis S."/>
            <person name="Uchima C.A."/>
            <person name="Anderluh G."/>
            <person name="Asadollahi M."/>
            <person name="Askin M."/>
            <person name="Barry K."/>
            <person name="Battaglia E."/>
            <person name="Bayram O."/>
            <person name="Benocci T."/>
            <person name="Braus-Stromeyer S.A."/>
            <person name="Caldana C."/>
            <person name="Canovas D."/>
            <person name="Cerqueira G.C."/>
            <person name="Chen F."/>
            <person name="Chen W."/>
            <person name="Choi C."/>
            <person name="Clum A."/>
            <person name="Dos Santos R.A."/>
            <person name="Damasio A.R."/>
            <person name="Diallinas G."/>
            <person name="Emri T."/>
            <person name="Fekete E."/>
            <person name="Flipphi M."/>
            <person name="Freyberg S."/>
            <person name="Gallo A."/>
            <person name="Gournas C."/>
            <person name="Habgood R."/>
            <person name="Hainaut M."/>
            <person name="Harispe M.L."/>
            <person name="Henrissat B."/>
            <person name="Hilden K.S."/>
            <person name="Hope R."/>
            <person name="Hossain A."/>
            <person name="Karabika E."/>
            <person name="Karaffa L."/>
            <person name="Karanyi Z."/>
            <person name="Krasevec N."/>
            <person name="Kuo A."/>
            <person name="Kusch H."/>
            <person name="LaButti K."/>
            <person name="Lagendijk E.L."/>
            <person name="Lapidus A."/>
            <person name="Levasseur A."/>
            <person name="Lindquist E."/>
            <person name="Lipzen A."/>
            <person name="Logrieco A.F."/>
            <person name="MacCabe A."/>
            <person name="Maekelae M.R."/>
            <person name="Malavazi I."/>
            <person name="Melin P."/>
            <person name="Meyer V."/>
            <person name="Mielnichuk N."/>
            <person name="Miskei M."/>
            <person name="Molnar A.P."/>
            <person name="Mule G."/>
            <person name="Ngan C.Y."/>
            <person name="Orejas M."/>
            <person name="Orosz E."/>
            <person name="Ouedraogo J.P."/>
            <person name="Overkamp K.M."/>
            <person name="Park H.-S."/>
            <person name="Perrone G."/>
            <person name="Piumi F."/>
            <person name="Punt P.J."/>
            <person name="Ram A.F."/>
            <person name="Ramon A."/>
            <person name="Rauscher S."/>
            <person name="Record E."/>
            <person name="Riano-Pachon D.M."/>
            <person name="Robert V."/>
            <person name="Roehrig J."/>
            <person name="Ruller R."/>
            <person name="Salamov A."/>
            <person name="Salih N.S."/>
            <person name="Samson R.A."/>
            <person name="Sandor E."/>
            <person name="Sanguinetti M."/>
            <person name="Schuetze T."/>
            <person name="Sepcic K."/>
            <person name="Shelest E."/>
            <person name="Sherlock G."/>
            <person name="Sophianopoulou V."/>
            <person name="Squina F.M."/>
            <person name="Sun H."/>
            <person name="Susca A."/>
            <person name="Todd R.B."/>
            <person name="Tsang A."/>
            <person name="Unkles S.E."/>
            <person name="van de Wiele N."/>
            <person name="van Rossen-Uffink D."/>
            <person name="Oliveira J.V."/>
            <person name="Vesth T.C."/>
            <person name="Visser J."/>
            <person name="Yu J.-H."/>
            <person name="Zhou M."/>
            <person name="Andersen M.R."/>
            <person name="Archer D.B."/>
            <person name="Baker S.E."/>
            <person name="Benoit I."/>
            <person name="Brakhage A.A."/>
            <person name="Braus G.H."/>
            <person name="Fischer R."/>
            <person name="Frisvad J.C."/>
            <person name="Goldman G.H."/>
            <person name="Houbraken J."/>
            <person name="Oakley B."/>
            <person name="Pocsi I."/>
            <person name="Scazzocchio C."/>
            <person name="Seiboth B."/>
            <person name="vanKuyk P.A."/>
            <person name="Wortman J."/>
            <person name="Dyer P.S."/>
            <person name="Grigoriev I.V."/>
        </authorList>
    </citation>
    <scope>NUCLEOTIDE SEQUENCE [LARGE SCALE GENOMIC DNA]</scope>
    <source>
        <strain evidence="9">CBS 583.65</strain>
    </source>
</reference>
<dbReference type="VEuPathDB" id="FungiDB:ASPVEDRAFT_131142"/>
<dbReference type="RefSeq" id="XP_040667155.1">
    <property type="nucleotide sequence ID" value="XM_040806787.1"/>
</dbReference>
<dbReference type="InterPro" id="IPR001138">
    <property type="entry name" value="Zn2Cys6_DnaBD"/>
</dbReference>
<keyword evidence="1" id="KW-0479">Metal-binding</keyword>
<dbReference type="PANTHER" id="PTHR43374:SF1">
    <property type="entry name" value="FLAVIN PRENYLTRANSFERASE PAD1, MITOCHONDRIAL"/>
    <property type="match status" value="1"/>
</dbReference>
<evidence type="ECO:0000256" key="6">
    <source>
        <dbReference type="SAM" id="MobiDB-lite"/>
    </source>
</evidence>
<dbReference type="GO" id="GO:0000981">
    <property type="term" value="F:DNA-binding transcription factor activity, RNA polymerase II-specific"/>
    <property type="evidence" value="ECO:0007669"/>
    <property type="project" value="InterPro"/>
</dbReference>
<dbReference type="GeneID" id="63722298"/>
<dbReference type="OrthoDB" id="1747771at2759"/>
<dbReference type="InterPro" id="IPR007219">
    <property type="entry name" value="XnlR_reg_dom"/>
</dbReference>
<dbReference type="EMBL" id="KV878128">
    <property type="protein sequence ID" value="OJJ01393.1"/>
    <property type="molecule type" value="Genomic_DNA"/>
</dbReference>
<keyword evidence="3" id="KW-0238">DNA-binding</keyword>
<keyword evidence="4" id="KW-0804">Transcription</keyword>
<dbReference type="InterPro" id="IPR036864">
    <property type="entry name" value="Zn2-C6_fun-type_DNA-bd_sf"/>
</dbReference>
<gene>
    <name evidence="8" type="ORF">ASPVEDRAFT_131142</name>
</gene>
<evidence type="ECO:0000256" key="5">
    <source>
        <dbReference type="ARBA" id="ARBA00023242"/>
    </source>
</evidence>
<evidence type="ECO:0000313" key="8">
    <source>
        <dbReference type="EMBL" id="OJJ01393.1"/>
    </source>
</evidence>
<protein>
    <recommendedName>
        <fullName evidence="7">Zn(2)-C6 fungal-type domain-containing protein</fullName>
    </recommendedName>
</protein>
<dbReference type="STRING" id="1036611.A0A1L9PIT7"/>
<dbReference type="Proteomes" id="UP000184073">
    <property type="component" value="Unassembled WGS sequence"/>
</dbReference>
<sequence length="731" mass="80797">MPVYPVRRRPRECKTCHQCRASKVRCDRNVPCSNCIKRGFSCTYGGPPPTLVSPIPPIAPENFVVSTTPGNVPQINPPPTLSTSNHDALSSAGPGTDDPSSDTVSISPVEWEELNIKMQEMAHVLASMKSIVQAHCHPLQPPQPQKPIDRHPDASDVGESLSRPNNNIYGSTTLKTGSVHIGNRSALHDILDKTKSAADPAQVLPRDDLLGQFALENDNSGYPFVDLWSSDPLTFNIGGVCDVLPDEDQCFKLFSCYKNIAAVLYPVLSDIDQFESDLKQLLEGRQRTGGVYQPDGDGPLKPFGMSIGFLSLCFAVLASGCQLSDLPGIQREMTSWIYVSCSYQCLRMLNYVSQPSVEVIQVLLIISSVLSYNMNAGASYTLLGLTERLCMVLGLHAEAPGYPPVLQEARRRVWWAMAFQNSHFSLAYDRPSITMISQPDIPYHRKSMPGHRSYFETLSCILGVVLETLRILMMEKHLHLQPREIFVHVKQIRSIFAEAAPHLRFRERCASLADSIEWAELKLHSSYYISLLCRVSLDPDASITDQERESLRHECLANLVNLIEAFIELHTISPYASRTWISVQRTIASAFLLIASRNDQVWPQSRDLLRRLERVLADHVYSDGSVTPTTRTDTAKHLSSSLEALRAVTSAFGSGKDQQNEQGTPLKGESATRSVPQDAPFLPSPAFAHLAASMPSYGGAYGVPLEDGHLDNILNQVSDVMLFPSMNIGNS</sequence>
<dbReference type="SUPFAM" id="SSF57701">
    <property type="entry name" value="Zn2/Cys6 DNA-binding domain"/>
    <property type="match status" value="1"/>
</dbReference>
<dbReference type="GO" id="GO:0008270">
    <property type="term" value="F:zinc ion binding"/>
    <property type="evidence" value="ECO:0007669"/>
    <property type="project" value="InterPro"/>
</dbReference>
<dbReference type="Gene3D" id="4.10.240.10">
    <property type="entry name" value="Zn(2)-C6 fungal-type DNA-binding domain"/>
    <property type="match status" value="1"/>
</dbReference>
<dbReference type="PROSITE" id="PS00463">
    <property type="entry name" value="ZN2_CY6_FUNGAL_1"/>
    <property type="match status" value="1"/>
</dbReference>
<feature type="region of interest" description="Disordered" evidence="6">
    <location>
        <begin position="67"/>
        <end position="104"/>
    </location>
</feature>
<dbReference type="PROSITE" id="PS50048">
    <property type="entry name" value="ZN2_CY6_FUNGAL_2"/>
    <property type="match status" value="1"/>
</dbReference>
<name>A0A1L9PIT7_ASPVE</name>
<feature type="domain" description="Zn(2)-C6 fungal-type" evidence="7">
    <location>
        <begin position="15"/>
        <end position="44"/>
    </location>
</feature>
<dbReference type="CDD" id="cd12148">
    <property type="entry name" value="fungal_TF_MHR"/>
    <property type="match status" value="1"/>
</dbReference>
<evidence type="ECO:0000313" key="9">
    <source>
        <dbReference type="Proteomes" id="UP000184073"/>
    </source>
</evidence>
<evidence type="ECO:0000256" key="2">
    <source>
        <dbReference type="ARBA" id="ARBA00023015"/>
    </source>
</evidence>
<organism evidence="8 9">
    <name type="scientific">Aspergillus versicolor CBS 583.65</name>
    <dbReference type="NCBI Taxonomy" id="1036611"/>
    <lineage>
        <taxon>Eukaryota</taxon>
        <taxon>Fungi</taxon>
        <taxon>Dikarya</taxon>
        <taxon>Ascomycota</taxon>
        <taxon>Pezizomycotina</taxon>
        <taxon>Eurotiomycetes</taxon>
        <taxon>Eurotiomycetidae</taxon>
        <taxon>Eurotiales</taxon>
        <taxon>Aspergillaceae</taxon>
        <taxon>Aspergillus</taxon>
        <taxon>Aspergillus subgen. Nidulantes</taxon>
    </lineage>
</organism>
<dbReference type="GO" id="GO:0016831">
    <property type="term" value="F:carboxy-lyase activity"/>
    <property type="evidence" value="ECO:0007669"/>
    <property type="project" value="TreeGrafter"/>
</dbReference>
<feature type="region of interest" description="Disordered" evidence="6">
    <location>
        <begin position="139"/>
        <end position="169"/>
    </location>
</feature>
<dbReference type="PANTHER" id="PTHR43374">
    <property type="entry name" value="FLAVIN PRENYLTRANSFERASE"/>
    <property type="match status" value="1"/>
</dbReference>
<dbReference type="Pfam" id="PF00172">
    <property type="entry name" value="Zn_clus"/>
    <property type="match status" value="1"/>
</dbReference>
<dbReference type="GO" id="GO:0003677">
    <property type="term" value="F:DNA binding"/>
    <property type="evidence" value="ECO:0007669"/>
    <property type="project" value="UniProtKB-KW"/>
</dbReference>